<reference evidence="2" key="1">
    <citation type="submission" date="2014-09" db="EMBL/GenBank/DDBJ databases">
        <authorList>
            <person name="Magalhaes I.L.F."/>
            <person name="Oliveira U."/>
            <person name="Santos F.R."/>
            <person name="Vidigal T.H.D.A."/>
            <person name="Brescovit A.D."/>
            <person name="Santos A.J."/>
        </authorList>
    </citation>
    <scope>NUCLEOTIDE SEQUENCE</scope>
    <source>
        <tissue evidence="2">Shoot tissue taken approximately 20 cm above the soil surface</tissue>
    </source>
</reference>
<accession>A0A0A9FUP8</accession>
<name>A0A0A9FUP8_ARUDO</name>
<sequence>MCLFFILLNLTMKQILCLHYPTLNCGGQSCGLCTYLQSGKSESVLSHFLGYFVFL</sequence>
<dbReference type="AlphaFoldDB" id="A0A0A9FUP8"/>
<reference evidence="2" key="2">
    <citation type="journal article" date="2015" name="Data Brief">
        <title>Shoot transcriptome of the giant reed, Arundo donax.</title>
        <authorList>
            <person name="Barrero R.A."/>
            <person name="Guerrero F.D."/>
            <person name="Moolhuijzen P."/>
            <person name="Goolsby J.A."/>
            <person name="Tidwell J."/>
            <person name="Bellgard S.E."/>
            <person name="Bellgard M.I."/>
        </authorList>
    </citation>
    <scope>NUCLEOTIDE SEQUENCE</scope>
    <source>
        <tissue evidence="2">Shoot tissue taken approximately 20 cm above the soil surface</tissue>
    </source>
</reference>
<evidence type="ECO:0000256" key="1">
    <source>
        <dbReference type="SAM" id="SignalP"/>
    </source>
</evidence>
<protein>
    <submittedName>
        <fullName evidence="2">Uncharacterized protein</fullName>
    </submittedName>
</protein>
<proteinExistence type="predicted"/>
<organism evidence="2">
    <name type="scientific">Arundo donax</name>
    <name type="common">Giant reed</name>
    <name type="synonym">Donax arundinaceus</name>
    <dbReference type="NCBI Taxonomy" id="35708"/>
    <lineage>
        <taxon>Eukaryota</taxon>
        <taxon>Viridiplantae</taxon>
        <taxon>Streptophyta</taxon>
        <taxon>Embryophyta</taxon>
        <taxon>Tracheophyta</taxon>
        <taxon>Spermatophyta</taxon>
        <taxon>Magnoliopsida</taxon>
        <taxon>Liliopsida</taxon>
        <taxon>Poales</taxon>
        <taxon>Poaceae</taxon>
        <taxon>PACMAD clade</taxon>
        <taxon>Arundinoideae</taxon>
        <taxon>Arundineae</taxon>
        <taxon>Arundo</taxon>
    </lineage>
</organism>
<feature type="chain" id="PRO_5002045936" evidence="1">
    <location>
        <begin position="18"/>
        <end position="55"/>
    </location>
</feature>
<keyword evidence="1" id="KW-0732">Signal</keyword>
<dbReference type="EMBL" id="GBRH01185863">
    <property type="protein sequence ID" value="JAE12033.1"/>
    <property type="molecule type" value="Transcribed_RNA"/>
</dbReference>
<feature type="signal peptide" evidence="1">
    <location>
        <begin position="1"/>
        <end position="17"/>
    </location>
</feature>
<evidence type="ECO:0000313" key="2">
    <source>
        <dbReference type="EMBL" id="JAE12033.1"/>
    </source>
</evidence>